<keyword evidence="2" id="KW-1185">Reference proteome</keyword>
<proteinExistence type="predicted"/>
<accession>A0ACC0WXQ7</accession>
<gene>
    <name evidence="1" type="ORF">PsorP6_000859</name>
</gene>
<name>A0ACC0WXQ7_9STRA</name>
<sequence>MLPKKVVLLASKGISLEGIFRMFELHHVQKLKLSKSIVTSSLTLFPYSCVQQIICHDGLNVRSIASQSASMSSRNNRAVLHKSRGGLYSWPLRSSVASIAAKTLQGHTTLVSQQREDLEKLVATLIKLFNARYINDSECEALGADDNSILSTDGRFRLNTDDIRGFLEDLGTFVVDCVETLTEEDLRSLLLDLGHAVLKLISGIGSLSDERSSTNEAGTALPAVLPHQLVQLRRRDFYSVARTYRERLLTRWSTSRVDLIEQEFLSTLATFESEEAFKNDTLLFFHANSAIKPRGTHCSSLEQLLYQLGTDDVVISTTVDQHLYLVTSNDRIFEDQLDGAVVKHAVVLRLAILLCLEEVEVETFIETAKVLCHLGAFNGNFTRNLALLPHFLDDFLLSLDNGHHAIHKALCRRTSLAVGLELDLFTEKSVVDSDFTIDGCFQVIHASQNKAGNKLQHEFKELCALSRGLDGGRMDRRTDKAPHGRNLSAAAWALTDWTGGGSSSQGLKASATKCDNWQIQK</sequence>
<comment type="caution">
    <text evidence="1">The sequence shown here is derived from an EMBL/GenBank/DDBJ whole genome shotgun (WGS) entry which is preliminary data.</text>
</comment>
<dbReference type="Proteomes" id="UP001163321">
    <property type="component" value="Chromosome 1"/>
</dbReference>
<reference evidence="1 2" key="1">
    <citation type="journal article" date="2022" name="bioRxiv">
        <title>The genome of the oomycete Peronosclerospora sorghi, a cosmopolitan pathogen of maize and sorghum, is inflated with dispersed pseudogenes.</title>
        <authorList>
            <person name="Fletcher K."/>
            <person name="Martin F."/>
            <person name="Isakeit T."/>
            <person name="Cavanaugh K."/>
            <person name="Magill C."/>
            <person name="Michelmore R."/>
        </authorList>
    </citation>
    <scope>NUCLEOTIDE SEQUENCE [LARGE SCALE GENOMIC DNA]</scope>
    <source>
        <strain evidence="1">P6</strain>
    </source>
</reference>
<evidence type="ECO:0000313" key="2">
    <source>
        <dbReference type="Proteomes" id="UP001163321"/>
    </source>
</evidence>
<organism evidence="1 2">
    <name type="scientific">Peronosclerospora sorghi</name>
    <dbReference type="NCBI Taxonomy" id="230839"/>
    <lineage>
        <taxon>Eukaryota</taxon>
        <taxon>Sar</taxon>
        <taxon>Stramenopiles</taxon>
        <taxon>Oomycota</taxon>
        <taxon>Peronosporomycetes</taxon>
        <taxon>Peronosporales</taxon>
        <taxon>Peronosporaceae</taxon>
        <taxon>Peronosclerospora</taxon>
    </lineage>
</organism>
<evidence type="ECO:0000313" key="1">
    <source>
        <dbReference type="EMBL" id="KAI9922771.1"/>
    </source>
</evidence>
<protein>
    <submittedName>
        <fullName evidence="1">Uncharacterized protein</fullName>
    </submittedName>
</protein>
<dbReference type="EMBL" id="CM047580">
    <property type="protein sequence ID" value="KAI9922771.1"/>
    <property type="molecule type" value="Genomic_DNA"/>
</dbReference>